<dbReference type="InterPro" id="IPR016040">
    <property type="entry name" value="NAD(P)-bd_dom"/>
</dbReference>
<proteinExistence type="predicted"/>
<dbReference type="SUPFAM" id="SSF51735">
    <property type="entry name" value="NAD(P)-binding Rossmann-fold domains"/>
    <property type="match status" value="1"/>
</dbReference>
<dbReference type="PANTHER" id="PTHR12126:SF11">
    <property type="entry name" value="NADH DEHYDROGENASE [UBIQUINONE] 1 ALPHA SUBCOMPLEX SUBUNIT 9, MITOCHONDRIAL"/>
    <property type="match status" value="1"/>
</dbReference>
<feature type="domain" description="NAD(P)-binding" evidence="1">
    <location>
        <begin position="7"/>
        <end position="135"/>
    </location>
</feature>
<dbReference type="Pfam" id="PF13460">
    <property type="entry name" value="NAD_binding_10"/>
    <property type="match status" value="1"/>
</dbReference>
<protein>
    <submittedName>
        <fullName evidence="2">NAD(P)H-binding protein</fullName>
    </submittedName>
</protein>
<dbReference type="InterPro" id="IPR036291">
    <property type="entry name" value="NAD(P)-bd_dom_sf"/>
</dbReference>
<evidence type="ECO:0000313" key="3">
    <source>
        <dbReference type="Proteomes" id="UP001651690"/>
    </source>
</evidence>
<dbReference type="Proteomes" id="UP001651690">
    <property type="component" value="Unassembled WGS sequence"/>
</dbReference>
<dbReference type="PANTHER" id="PTHR12126">
    <property type="entry name" value="NADH-UBIQUINONE OXIDOREDUCTASE 39 KDA SUBUNIT-RELATED"/>
    <property type="match status" value="1"/>
</dbReference>
<gene>
    <name evidence="2" type="ORF">NM203_21705</name>
</gene>
<dbReference type="Gene3D" id="3.40.50.720">
    <property type="entry name" value="NAD(P)-binding Rossmann-like Domain"/>
    <property type="match status" value="1"/>
</dbReference>
<reference evidence="2 3" key="1">
    <citation type="submission" date="2022-06" db="EMBL/GenBank/DDBJ databases">
        <title>Mycolicibacterium sp. CAU 1645 isolated from seawater.</title>
        <authorList>
            <person name="Kim W."/>
        </authorList>
    </citation>
    <scope>NUCLEOTIDE SEQUENCE [LARGE SCALE GENOMIC DNA]</scope>
    <source>
        <strain evidence="2 3">CAU 1645</strain>
    </source>
</reference>
<dbReference type="RefSeq" id="WP_255062497.1">
    <property type="nucleotide sequence ID" value="NZ_JANDBD010000009.1"/>
</dbReference>
<evidence type="ECO:0000259" key="1">
    <source>
        <dbReference type="Pfam" id="PF13460"/>
    </source>
</evidence>
<keyword evidence="3" id="KW-1185">Reference proteome</keyword>
<dbReference type="EMBL" id="JANDBD010000009">
    <property type="protein sequence ID" value="MCP9274813.1"/>
    <property type="molecule type" value="Genomic_DNA"/>
</dbReference>
<dbReference type="InterPro" id="IPR051207">
    <property type="entry name" value="ComplexI_NDUFA9_subunit"/>
</dbReference>
<sequence>MRVVVAGATGTIGRHVRRTAVRRGHDVVALSRASGQDVTTGAGLVEAMAGADVVIDVSSQMTMSTRKARAFFTAATENLLAAERAAGVGHHVALSIVGIDDIDTGYYAGKLAQERVVACGPVPWTILRATQVHEFVDQAVQQGTVGPVTVVPTMPVRPVAASEVAERLLDIAESGPAGRVRDLVGPRDETLIDLVRRRFAHDGTTRRAIGISLPGRYFRSCASGVLRGSDDSVHGRMTFDQWLGSEAVSR</sequence>
<accession>A0ABT1M6R1</accession>
<organism evidence="2 3">
    <name type="scientific">Mycolicibacterium arenosum</name>
    <dbReference type="NCBI Taxonomy" id="2952157"/>
    <lineage>
        <taxon>Bacteria</taxon>
        <taxon>Bacillati</taxon>
        <taxon>Actinomycetota</taxon>
        <taxon>Actinomycetes</taxon>
        <taxon>Mycobacteriales</taxon>
        <taxon>Mycobacteriaceae</taxon>
        <taxon>Mycolicibacterium</taxon>
    </lineage>
</organism>
<comment type="caution">
    <text evidence="2">The sequence shown here is derived from an EMBL/GenBank/DDBJ whole genome shotgun (WGS) entry which is preliminary data.</text>
</comment>
<evidence type="ECO:0000313" key="2">
    <source>
        <dbReference type="EMBL" id="MCP9274813.1"/>
    </source>
</evidence>
<name>A0ABT1M6R1_9MYCO</name>